<evidence type="ECO:0000313" key="2">
    <source>
        <dbReference type="Proteomes" id="UP000027120"/>
    </source>
</evidence>
<gene>
    <name evidence="1" type="ORF">CISIN_1g036573mg</name>
</gene>
<dbReference type="OrthoDB" id="2014278at2759"/>
<keyword evidence="2" id="KW-1185">Reference proteome</keyword>
<organism evidence="1 2">
    <name type="scientific">Citrus sinensis</name>
    <name type="common">Sweet orange</name>
    <name type="synonym">Citrus aurantium var. sinensis</name>
    <dbReference type="NCBI Taxonomy" id="2711"/>
    <lineage>
        <taxon>Eukaryota</taxon>
        <taxon>Viridiplantae</taxon>
        <taxon>Streptophyta</taxon>
        <taxon>Embryophyta</taxon>
        <taxon>Tracheophyta</taxon>
        <taxon>Spermatophyta</taxon>
        <taxon>Magnoliopsida</taxon>
        <taxon>eudicotyledons</taxon>
        <taxon>Gunneridae</taxon>
        <taxon>Pentapetalae</taxon>
        <taxon>rosids</taxon>
        <taxon>malvids</taxon>
        <taxon>Sapindales</taxon>
        <taxon>Rutaceae</taxon>
        <taxon>Aurantioideae</taxon>
        <taxon>Citrus</taxon>
    </lineage>
</organism>
<proteinExistence type="predicted"/>
<dbReference type="PANTHER" id="PTHR33103:SF19">
    <property type="entry name" value="OS09G0544700 PROTEIN"/>
    <property type="match status" value="1"/>
</dbReference>
<protein>
    <recommendedName>
        <fullName evidence="3">DUF674 domain-containing protein</fullName>
    </recommendedName>
</protein>
<dbReference type="Pfam" id="PF05056">
    <property type="entry name" value="DUF674"/>
    <property type="match status" value="1"/>
</dbReference>
<dbReference type="STRING" id="2711.A0A067FNR9"/>
<reference evidence="1 2" key="1">
    <citation type="submission" date="2014-04" db="EMBL/GenBank/DDBJ databases">
        <authorList>
            <consortium name="International Citrus Genome Consortium"/>
            <person name="Gmitter F."/>
            <person name="Chen C."/>
            <person name="Farmerie W."/>
            <person name="Harkins T."/>
            <person name="Desany B."/>
            <person name="Mohiuddin M."/>
            <person name="Kodira C."/>
            <person name="Borodovsky M."/>
            <person name="Lomsadze A."/>
            <person name="Burns P."/>
            <person name="Jenkins J."/>
            <person name="Prochnik S."/>
            <person name="Shu S."/>
            <person name="Chapman J."/>
            <person name="Pitluck S."/>
            <person name="Schmutz J."/>
            <person name="Rokhsar D."/>
        </authorList>
    </citation>
    <scope>NUCLEOTIDE SEQUENCE</scope>
</reference>
<dbReference type="Proteomes" id="UP000027120">
    <property type="component" value="Unassembled WGS sequence"/>
</dbReference>
<dbReference type="AlphaFoldDB" id="A0A067FNR9"/>
<evidence type="ECO:0008006" key="3">
    <source>
        <dbReference type="Google" id="ProtNLM"/>
    </source>
</evidence>
<accession>A0A067FNR9</accession>
<dbReference type="PANTHER" id="PTHR33103">
    <property type="entry name" value="OS01G0153900 PROTEIN"/>
    <property type="match status" value="1"/>
</dbReference>
<name>A0A067FNR9_CITSI</name>
<dbReference type="InterPro" id="IPR007750">
    <property type="entry name" value="DUF674"/>
</dbReference>
<dbReference type="KEGG" id="cit:107178004"/>
<dbReference type="EMBL" id="KK784896">
    <property type="protein sequence ID" value="KDO67760.1"/>
    <property type="molecule type" value="Genomic_DNA"/>
</dbReference>
<evidence type="ECO:0000313" key="1">
    <source>
        <dbReference type="EMBL" id="KDO67760.1"/>
    </source>
</evidence>
<sequence length="237" mass="25793">MAPSKVSVKLLIETKGRKVLFAEAGKDFVDFLFYLLSLPLGSVVKLVREESMCGCLSDLYESIENLNEAYVQENQNKKSVLNPTSQLRVSGIPLLLSDHRESTTREFYTCPSSRGVGPNFHGGGHNYMSDVKNMTCPSCQAKMTNVWSYVSPTAASTGTVAEGGGFVKGVVTYMIMDNLEVTPMSTISSLTLLNKFKVKDVGALEEKVVNLGADEVLKLLKASLECKTVLSTVFLGN</sequence>